<evidence type="ECO:0000256" key="1">
    <source>
        <dbReference type="ARBA" id="ARBA00001946"/>
    </source>
</evidence>
<dbReference type="PROSITE" id="PS00893">
    <property type="entry name" value="NUDIX_BOX"/>
    <property type="match status" value="1"/>
</dbReference>
<dbReference type="GO" id="GO:0046872">
    <property type="term" value="F:metal ion binding"/>
    <property type="evidence" value="ECO:0007669"/>
    <property type="project" value="UniProtKB-KW"/>
</dbReference>
<evidence type="ECO:0000256" key="17">
    <source>
        <dbReference type="RuleBase" id="RU003476"/>
    </source>
</evidence>
<dbReference type="PRINTS" id="PR00502">
    <property type="entry name" value="NUDIXFAMILY"/>
</dbReference>
<evidence type="ECO:0000256" key="10">
    <source>
        <dbReference type="ARBA" id="ARBA00035861"/>
    </source>
</evidence>
<dbReference type="GO" id="GO:0044716">
    <property type="term" value="F:8-oxo-GDP phosphatase activity"/>
    <property type="evidence" value="ECO:0007669"/>
    <property type="project" value="TreeGrafter"/>
</dbReference>
<comment type="caution">
    <text evidence="19">The sequence shown here is derived from an EMBL/GenBank/DDBJ whole genome shotgun (WGS) entry which is preliminary data.</text>
</comment>
<evidence type="ECO:0000256" key="3">
    <source>
        <dbReference type="ARBA" id="ARBA00022457"/>
    </source>
</evidence>
<proteinExistence type="inferred from homology"/>
<keyword evidence="20" id="KW-1185">Reference proteome</keyword>
<dbReference type="AlphaFoldDB" id="T0GTS2"/>
<evidence type="ECO:0000256" key="5">
    <source>
        <dbReference type="ARBA" id="ARBA00022723"/>
    </source>
</evidence>
<evidence type="ECO:0000256" key="14">
    <source>
        <dbReference type="ARBA" id="ARBA00041592"/>
    </source>
</evidence>
<sequence length="128" mass="13538">MVLMAQRPHAAMHGGLWEFPGGKVEPGETPEGAAVRELAEELGVAIDPGALIPVGFASGPGSTLPEGRGGRAIVILLYACRNWQGEPQAHEAEALGWYEPDAVHTLAMPPLDYPLAKKLCTFLEANAI</sequence>
<dbReference type="EC" id="3.6.1.55" evidence="12"/>
<name>T0GTS2_9SPHN</name>
<keyword evidence="4" id="KW-0235">DNA replication</keyword>
<dbReference type="GO" id="GO:0044715">
    <property type="term" value="F:8-oxo-dGDP phosphatase activity"/>
    <property type="evidence" value="ECO:0007669"/>
    <property type="project" value="TreeGrafter"/>
</dbReference>
<keyword evidence="5" id="KW-0479">Metal-binding</keyword>
<evidence type="ECO:0000256" key="12">
    <source>
        <dbReference type="ARBA" id="ARBA00038905"/>
    </source>
</evidence>
<dbReference type="InterPro" id="IPR015797">
    <property type="entry name" value="NUDIX_hydrolase-like_dom_sf"/>
</dbReference>
<protein>
    <recommendedName>
        <fullName evidence="13">8-oxo-dGTP diphosphatase</fullName>
        <ecNumber evidence="12">3.6.1.55</ecNumber>
    </recommendedName>
    <alternativeName>
        <fullName evidence="16">7,8-dihydro-8-oxoguanine-triphosphatase</fullName>
    </alternativeName>
    <alternativeName>
        <fullName evidence="15">Mutator protein MutT</fullName>
    </alternativeName>
    <alternativeName>
        <fullName evidence="14">dGTP pyrophosphohydrolase</fullName>
    </alternativeName>
</protein>
<evidence type="ECO:0000256" key="11">
    <source>
        <dbReference type="ARBA" id="ARBA00036904"/>
    </source>
</evidence>
<dbReference type="CDD" id="cd03425">
    <property type="entry name" value="NUDIX_MutT_NudA_like"/>
    <property type="match status" value="1"/>
</dbReference>
<dbReference type="PATRIC" id="fig|1096930.3.peg.4587"/>
<gene>
    <name evidence="19" type="ORF">L284_23290</name>
</gene>
<evidence type="ECO:0000256" key="7">
    <source>
        <dbReference type="ARBA" id="ARBA00022801"/>
    </source>
</evidence>
<dbReference type="PANTHER" id="PTHR47707:SF1">
    <property type="entry name" value="NUDIX HYDROLASE FAMILY PROTEIN"/>
    <property type="match status" value="1"/>
</dbReference>
<evidence type="ECO:0000256" key="4">
    <source>
        <dbReference type="ARBA" id="ARBA00022705"/>
    </source>
</evidence>
<dbReference type="InterPro" id="IPR020084">
    <property type="entry name" value="NUDIX_hydrolase_CS"/>
</dbReference>
<organism evidence="19 20">
    <name type="scientific">Novosphingobium lindaniclasticum LE124</name>
    <dbReference type="NCBI Taxonomy" id="1096930"/>
    <lineage>
        <taxon>Bacteria</taxon>
        <taxon>Pseudomonadati</taxon>
        <taxon>Pseudomonadota</taxon>
        <taxon>Alphaproteobacteria</taxon>
        <taxon>Sphingomonadales</taxon>
        <taxon>Sphingomonadaceae</taxon>
        <taxon>Novosphingobium</taxon>
    </lineage>
</organism>
<dbReference type="Proteomes" id="UP000015527">
    <property type="component" value="Unassembled WGS sequence"/>
</dbReference>
<dbReference type="InterPro" id="IPR020476">
    <property type="entry name" value="Nudix_hydrolase"/>
</dbReference>
<dbReference type="InterPro" id="IPR047127">
    <property type="entry name" value="MutT-like"/>
</dbReference>
<evidence type="ECO:0000256" key="16">
    <source>
        <dbReference type="ARBA" id="ARBA00042798"/>
    </source>
</evidence>
<dbReference type="PANTHER" id="PTHR47707">
    <property type="entry name" value="8-OXO-DGTP DIPHOSPHATASE"/>
    <property type="match status" value="1"/>
</dbReference>
<evidence type="ECO:0000256" key="15">
    <source>
        <dbReference type="ARBA" id="ARBA00041979"/>
    </source>
</evidence>
<dbReference type="EMBL" id="ATHL01000155">
    <property type="protein sequence ID" value="EQB07326.1"/>
    <property type="molecule type" value="Genomic_DNA"/>
</dbReference>
<keyword evidence="9" id="KW-0234">DNA repair</keyword>
<dbReference type="GO" id="GO:0006281">
    <property type="term" value="P:DNA repair"/>
    <property type="evidence" value="ECO:0007669"/>
    <property type="project" value="UniProtKB-KW"/>
</dbReference>
<dbReference type="GO" id="GO:0006260">
    <property type="term" value="P:DNA replication"/>
    <property type="evidence" value="ECO:0007669"/>
    <property type="project" value="UniProtKB-KW"/>
</dbReference>
<evidence type="ECO:0000256" key="9">
    <source>
        <dbReference type="ARBA" id="ARBA00023204"/>
    </source>
</evidence>
<feature type="domain" description="Nudix hydrolase" evidence="18">
    <location>
        <begin position="1"/>
        <end position="121"/>
    </location>
</feature>
<keyword evidence="3" id="KW-0515">Mutator protein</keyword>
<dbReference type="GO" id="GO:0008413">
    <property type="term" value="F:8-oxo-7,8-dihydroguanosine triphosphate pyrophosphatase activity"/>
    <property type="evidence" value="ECO:0007669"/>
    <property type="project" value="TreeGrafter"/>
</dbReference>
<dbReference type="Gene3D" id="3.90.79.10">
    <property type="entry name" value="Nucleoside Triphosphate Pyrophosphohydrolase"/>
    <property type="match status" value="1"/>
</dbReference>
<reference evidence="19 20" key="1">
    <citation type="journal article" date="2013" name="Genome Announc.">
        <title>Genome Sequence of Novosphingobium lindaniclasticum LE124T, Isolated from a Hexachlorocyclohexane Dumpsite.</title>
        <authorList>
            <person name="Saxena A."/>
            <person name="Nayyar N."/>
            <person name="Sangwan N."/>
            <person name="Kumari R."/>
            <person name="Khurana J.P."/>
            <person name="Lal R."/>
        </authorList>
    </citation>
    <scope>NUCLEOTIDE SEQUENCE [LARGE SCALE GENOMIC DNA]</scope>
    <source>
        <strain evidence="19 20">LE124</strain>
    </source>
</reference>
<dbReference type="PROSITE" id="PS51462">
    <property type="entry name" value="NUDIX"/>
    <property type="match status" value="1"/>
</dbReference>
<dbReference type="InterPro" id="IPR000086">
    <property type="entry name" value="NUDIX_hydrolase_dom"/>
</dbReference>
<keyword evidence="7 17" id="KW-0378">Hydrolase</keyword>
<evidence type="ECO:0000313" key="20">
    <source>
        <dbReference type="Proteomes" id="UP000015527"/>
    </source>
</evidence>
<dbReference type="GO" id="GO:0035539">
    <property type="term" value="F:8-oxo-7,8-dihydrodeoxyguanosine triphosphate pyrophosphatase activity"/>
    <property type="evidence" value="ECO:0007669"/>
    <property type="project" value="UniProtKB-EC"/>
</dbReference>
<comment type="cofactor">
    <cofactor evidence="1">
        <name>Mg(2+)</name>
        <dbReference type="ChEBI" id="CHEBI:18420"/>
    </cofactor>
</comment>
<dbReference type="eggNOG" id="COG1051">
    <property type="taxonomic scope" value="Bacteria"/>
</dbReference>
<keyword evidence="8" id="KW-0460">Magnesium</keyword>
<comment type="similarity">
    <text evidence="2 17">Belongs to the Nudix hydrolase family.</text>
</comment>
<dbReference type="Pfam" id="PF00293">
    <property type="entry name" value="NUDIX"/>
    <property type="match status" value="1"/>
</dbReference>
<evidence type="ECO:0000256" key="8">
    <source>
        <dbReference type="ARBA" id="ARBA00022842"/>
    </source>
</evidence>
<evidence type="ECO:0000256" key="2">
    <source>
        <dbReference type="ARBA" id="ARBA00005582"/>
    </source>
</evidence>
<comment type="catalytic activity">
    <reaction evidence="10">
        <text>8-oxo-dGTP + H2O = 8-oxo-dGMP + diphosphate + H(+)</text>
        <dbReference type="Rhea" id="RHEA:31575"/>
        <dbReference type="ChEBI" id="CHEBI:15377"/>
        <dbReference type="ChEBI" id="CHEBI:15378"/>
        <dbReference type="ChEBI" id="CHEBI:33019"/>
        <dbReference type="ChEBI" id="CHEBI:63224"/>
        <dbReference type="ChEBI" id="CHEBI:77896"/>
        <dbReference type="EC" id="3.6.1.55"/>
    </reaction>
</comment>
<evidence type="ECO:0000256" key="13">
    <source>
        <dbReference type="ARBA" id="ARBA00040794"/>
    </source>
</evidence>
<dbReference type="SUPFAM" id="SSF55811">
    <property type="entry name" value="Nudix"/>
    <property type="match status" value="1"/>
</dbReference>
<comment type="catalytic activity">
    <reaction evidence="11">
        <text>8-oxo-GTP + H2O = 8-oxo-GMP + diphosphate + H(+)</text>
        <dbReference type="Rhea" id="RHEA:67616"/>
        <dbReference type="ChEBI" id="CHEBI:15377"/>
        <dbReference type="ChEBI" id="CHEBI:15378"/>
        <dbReference type="ChEBI" id="CHEBI:33019"/>
        <dbReference type="ChEBI" id="CHEBI:143553"/>
        <dbReference type="ChEBI" id="CHEBI:145694"/>
    </reaction>
</comment>
<evidence type="ECO:0000256" key="6">
    <source>
        <dbReference type="ARBA" id="ARBA00022763"/>
    </source>
</evidence>
<evidence type="ECO:0000259" key="18">
    <source>
        <dbReference type="PROSITE" id="PS51462"/>
    </source>
</evidence>
<evidence type="ECO:0000313" key="19">
    <source>
        <dbReference type="EMBL" id="EQB07326.1"/>
    </source>
</evidence>
<keyword evidence="6" id="KW-0227">DNA damage</keyword>
<accession>T0GTS2</accession>